<sequence>MKIILDESVSYSLVPALREVGHNVTAIAEVPTSGIIDESIFNIVIENRAVLITRDYHFTNAVRFPPDKTSGIIYIRSGNLTANEEVEIVQRFLSNHPNEEYSGKLVTLYKDSVKIR</sequence>
<dbReference type="InterPro" id="IPR041049">
    <property type="entry name" value="DUF5615"/>
</dbReference>
<name>A0A1F7RVM2_9BACT</name>
<feature type="domain" description="DUF5615" evidence="1">
    <location>
        <begin position="1"/>
        <end position="109"/>
    </location>
</feature>
<comment type="caution">
    <text evidence="2">The sequence shown here is derived from an EMBL/GenBank/DDBJ whole genome shotgun (WGS) entry which is preliminary data.</text>
</comment>
<organism evidence="2 3">
    <name type="scientific">Candidatus Schekmanbacteria bacterium RBG_16_38_10</name>
    <dbReference type="NCBI Taxonomy" id="1817879"/>
    <lineage>
        <taxon>Bacteria</taxon>
        <taxon>Candidatus Schekmaniibacteriota</taxon>
    </lineage>
</organism>
<protein>
    <recommendedName>
        <fullName evidence="1">DUF5615 domain-containing protein</fullName>
    </recommendedName>
</protein>
<evidence type="ECO:0000313" key="3">
    <source>
        <dbReference type="Proteomes" id="UP000178797"/>
    </source>
</evidence>
<gene>
    <name evidence="2" type="ORF">A2W05_06615</name>
</gene>
<evidence type="ECO:0000313" key="2">
    <source>
        <dbReference type="EMBL" id="OGL45606.1"/>
    </source>
</evidence>
<reference evidence="2 3" key="1">
    <citation type="journal article" date="2016" name="Nat. Commun.">
        <title>Thousands of microbial genomes shed light on interconnected biogeochemical processes in an aquifer system.</title>
        <authorList>
            <person name="Anantharaman K."/>
            <person name="Brown C.T."/>
            <person name="Hug L.A."/>
            <person name="Sharon I."/>
            <person name="Castelle C.J."/>
            <person name="Probst A.J."/>
            <person name="Thomas B.C."/>
            <person name="Singh A."/>
            <person name="Wilkins M.J."/>
            <person name="Karaoz U."/>
            <person name="Brodie E.L."/>
            <person name="Williams K.H."/>
            <person name="Hubbard S.S."/>
            <person name="Banfield J.F."/>
        </authorList>
    </citation>
    <scope>NUCLEOTIDE SEQUENCE [LARGE SCALE GENOMIC DNA]</scope>
</reference>
<dbReference type="EMBL" id="MGDE01000124">
    <property type="protein sequence ID" value="OGL45606.1"/>
    <property type="molecule type" value="Genomic_DNA"/>
</dbReference>
<proteinExistence type="predicted"/>
<accession>A0A1F7RVM2</accession>
<dbReference type="Pfam" id="PF18480">
    <property type="entry name" value="DUF5615"/>
    <property type="match status" value="1"/>
</dbReference>
<evidence type="ECO:0000259" key="1">
    <source>
        <dbReference type="Pfam" id="PF18480"/>
    </source>
</evidence>
<dbReference type="Proteomes" id="UP000178797">
    <property type="component" value="Unassembled WGS sequence"/>
</dbReference>
<dbReference type="AlphaFoldDB" id="A0A1F7RVM2"/>